<dbReference type="EMBL" id="OX451739">
    <property type="protein sequence ID" value="CAI8608271.1"/>
    <property type="molecule type" value="Genomic_DNA"/>
</dbReference>
<evidence type="ECO:0000313" key="1">
    <source>
        <dbReference type="EMBL" id="CAI8608271.1"/>
    </source>
</evidence>
<proteinExistence type="predicted"/>
<evidence type="ECO:0000313" key="2">
    <source>
        <dbReference type="Proteomes" id="UP001157006"/>
    </source>
</evidence>
<gene>
    <name evidence="1" type="ORF">VFH_IV076200</name>
</gene>
<keyword evidence="2" id="KW-1185">Reference proteome</keyword>
<accession>A0AAV1AE84</accession>
<dbReference type="AlphaFoldDB" id="A0AAV1AE84"/>
<organism evidence="1 2">
    <name type="scientific">Vicia faba</name>
    <name type="common">Broad bean</name>
    <name type="synonym">Faba vulgaris</name>
    <dbReference type="NCBI Taxonomy" id="3906"/>
    <lineage>
        <taxon>Eukaryota</taxon>
        <taxon>Viridiplantae</taxon>
        <taxon>Streptophyta</taxon>
        <taxon>Embryophyta</taxon>
        <taxon>Tracheophyta</taxon>
        <taxon>Spermatophyta</taxon>
        <taxon>Magnoliopsida</taxon>
        <taxon>eudicotyledons</taxon>
        <taxon>Gunneridae</taxon>
        <taxon>Pentapetalae</taxon>
        <taxon>rosids</taxon>
        <taxon>fabids</taxon>
        <taxon>Fabales</taxon>
        <taxon>Fabaceae</taxon>
        <taxon>Papilionoideae</taxon>
        <taxon>50 kb inversion clade</taxon>
        <taxon>NPAAA clade</taxon>
        <taxon>Hologalegina</taxon>
        <taxon>IRL clade</taxon>
        <taxon>Fabeae</taxon>
        <taxon>Vicia</taxon>
    </lineage>
</organism>
<reference evidence="1 2" key="1">
    <citation type="submission" date="2023-01" db="EMBL/GenBank/DDBJ databases">
        <authorList>
            <person name="Kreplak J."/>
        </authorList>
    </citation>
    <scope>NUCLEOTIDE SEQUENCE [LARGE SCALE GENOMIC DNA]</scope>
</reference>
<dbReference type="Pfam" id="PF14223">
    <property type="entry name" value="Retrotran_gag_2"/>
    <property type="match status" value="1"/>
</dbReference>
<protein>
    <submittedName>
        <fullName evidence="1">Uncharacterized protein</fullName>
    </submittedName>
</protein>
<dbReference type="Proteomes" id="UP001157006">
    <property type="component" value="Chromosome 4"/>
</dbReference>
<name>A0AAV1AE84_VICFA</name>
<sequence length="139" mass="15647">MDEHTKVSDNLSVLNDIIFGLETIGVKIDDEDKALRPIWSLPSSYEHIKPILVYGKKTLSFEEVASKIISEERRLKGEDNTSSNSILVARGRPYMKKNNETCVRCWKCEKIEYIKYKCPDGAASENSSDSNTSTVSLAL</sequence>